<keyword evidence="5" id="KW-1133">Transmembrane helix</keyword>
<dbReference type="EMBL" id="FONX01000007">
    <property type="protein sequence ID" value="SFE92860.1"/>
    <property type="molecule type" value="Genomic_DNA"/>
</dbReference>
<name>A0A1I2EKU2_9BURK</name>
<evidence type="ECO:0000313" key="8">
    <source>
        <dbReference type="Proteomes" id="UP000199119"/>
    </source>
</evidence>
<sequence>MVLGDWWSGWLVGALLGAVLMWRFAAARARRAAEAAARQAAPQAEALATALRENASLQADLDRVQAEWNKEREQWQSAATAWEGQQQDSVLKAEQARRSQVVPALEHIHTQGRSLQELQGIGKTFERWHADMSALVQHNRTMHDKNDEFARIVRQMVIVALNASIEAARAGAQGRGFNVVAGEMRELSSRAEALSRDYRASLYANDLIATTTFQDMQAGGKMVINAAMGLQMTNGRIQAALEEAA</sequence>
<gene>
    <name evidence="7" type="ORF">SAMN04489711_107163</name>
</gene>
<dbReference type="PANTHER" id="PTHR43531">
    <property type="entry name" value="PROTEIN ICFG"/>
    <property type="match status" value="1"/>
</dbReference>
<evidence type="ECO:0000313" key="7">
    <source>
        <dbReference type="EMBL" id="SFE92860.1"/>
    </source>
</evidence>
<keyword evidence="3" id="KW-0807">Transducer</keyword>
<keyword evidence="8" id="KW-1185">Reference proteome</keyword>
<keyword evidence="1" id="KW-0145">Chemotaxis</keyword>
<dbReference type="Pfam" id="PF00015">
    <property type="entry name" value="MCPsignal"/>
    <property type="match status" value="1"/>
</dbReference>
<dbReference type="GO" id="GO:0006935">
    <property type="term" value="P:chemotaxis"/>
    <property type="evidence" value="ECO:0007669"/>
    <property type="project" value="UniProtKB-KW"/>
</dbReference>
<dbReference type="STRING" id="1177982.SAMN04489711_107163"/>
<evidence type="ECO:0000256" key="4">
    <source>
        <dbReference type="SAM" id="Coils"/>
    </source>
</evidence>
<feature type="transmembrane region" description="Helical" evidence="5">
    <location>
        <begin position="6"/>
        <end position="25"/>
    </location>
</feature>
<dbReference type="SUPFAM" id="SSF58104">
    <property type="entry name" value="Methyl-accepting chemotaxis protein (MCP) signaling domain"/>
    <property type="match status" value="1"/>
</dbReference>
<dbReference type="GO" id="GO:0005886">
    <property type="term" value="C:plasma membrane"/>
    <property type="evidence" value="ECO:0007669"/>
    <property type="project" value="TreeGrafter"/>
</dbReference>
<keyword evidence="5" id="KW-0472">Membrane</keyword>
<evidence type="ECO:0000256" key="1">
    <source>
        <dbReference type="ARBA" id="ARBA00022500"/>
    </source>
</evidence>
<dbReference type="GO" id="GO:0004888">
    <property type="term" value="F:transmembrane signaling receptor activity"/>
    <property type="evidence" value="ECO:0007669"/>
    <property type="project" value="TreeGrafter"/>
</dbReference>
<reference evidence="8" key="1">
    <citation type="submission" date="2016-10" db="EMBL/GenBank/DDBJ databases">
        <authorList>
            <person name="Varghese N."/>
            <person name="Submissions S."/>
        </authorList>
    </citation>
    <scope>NUCLEOTIDE SEQUENCE [LARGE SCALE GENOMIC DNA]</scope>
    <source>
        <strain evidence="8">DSM 27981</strain>
    </source>
</reference>
<dbReference type="OrthoDB" id="8774374at2"/>
<dbReference type="Gene3D" id="1.10.287.950">
    <property type="entry name" value="Methyl-accepting chemotaxis protein"/>
    <property type="match status" value="1"/>
</dbReference>
<dbReference type="GO" id="GO:0007165">
    <property type="term" value="P:signal transduction"/>
    <property type="evidence" value="ECO:0007669"/>
    <property type="project" value="UniProtKB-KW"/>
</dbReference>
<feature type="coiled-coil region" evidence="4">
    <location>
        <begin position="47"/>
        <end position="74"/>
    </location>
</feature>
<dbReference type="RefSeq" id="WP_139222825.1">
    <property type="nucleotide sequence ID" value="NZ_FONX01000007.1"/>
</dbReference>
<accession>A0A1I2EKU2</accession>
<comment type="similarity">
    <text evidence="2">Belongs to the methyl-accepting chemotaxis (MCP) protein family.</text>
</comment>
<keyword evidence="4" id="KW-0175">Coiled coil</keyword>
<dbReference type="Proteomes" id="UP000199119">
    <property type="component" value="Unassembled WGS sequence"/>
</dbReference>
<keyword evidence="5" id="KW-0812">Transmembrane</keyword>
<evidence type="ECO:0000256" key="5">
    <source>
        <dbReference type="SAM" id="Phobius"/>
    </source>
</evidence>
<dbReference type="AlphaFoldDB" id="A0A1I2EKU2"/>
<evidence type="ECO:0000259" key="6">
    <source>
        <dbReference type="PROSITE" id="PS50111"/>
    </source>
</evidence>
<evidence type="ECO:0000256" key="3">
    <source>
        <dbReference type="PROSITE-ProRule" id="PRU00284"/>
    </source>
</evidence>
<feature type="domain" description="Methyl-accepting transducer" evidence="6">
    <location>
        <begin position="111"/>
        <end position="202"/>
    </location>
</feature>
<dbReference type="InterPro" id="IPR051310">
    <property type="entry name" value="MCP_chemotaxis"/>
</dbReference>
<protein>
    <submittedName>
        <fullName evidence="7">Methyl-accepting chemotaxis protein (MCP) signalling domain-containing protein</fullName>
    </submittedName>
</protein>
<dbReference type="PROSITE" id="PS50111">
    <property type="entry name" value="CHEMOTAXIS_TRANSDUC_2"/>
    <property type="match status" value="1"/>
</dbReference>
<evidence type="ECO:0000256" key="2">
    <source>
        <dbReference type="ARBA" id="ARBA00029447"/>
    </source>
</evidence>
<dbReference type="InterPro" id="IPR004089">
    <property type="entry name" value="MCPsignal_dom"/>
</dbReference>
<proteinExistence type="inferred from homology"/>
<dbReference type="PANTHER" id="PTHR43531:SF11">
    <property type="entry name" value="METHYL-ACCEPTING CHEMOTAXIS PROTEIN 3"/>
    <property type="match status" value="1"/>
</dbReference>
<organism evidence="7 8">
    <name type="scientific">Paracidovorax wautersii</name>
    <dbReference type="NCBI Taxonomy" id="1177982"/>
    <lineage>
        <taxon>Bacteria</taxon>
        <taxon>Pseudomonadati</taxon>
        <taxon>Pseudomonadota</taxon>
        <taxon>Betaproteobacteria</taxon>
        <taxon>Burkholderiales</taxon>
        <taxon>Comamonadaceae</taxon>
        <taxon>Paracidovorax</taxon>
    </lineage>
</organism>